<dbReference type="SUPFAM" id="SSF48179">
    <property type="entry name" value="6-phosphogluconate dehydrogenase C-terminal domain-like"/>
    <property type="match status" value="1"/>
</dbReference>
<dbReference type="Pfam" id="PF10727">
    <property type="entry name" value="Rossmann-like"/>
    <property type="match status" value="1"/>
</dbReference>
<dbReference type="InterPro" id="IPR037108">
    <property type="entry name" value="TM1727-like_C_sf"/>
</dbReference>
<dbReference type="PANTHER" id="PTHR40459">
    <property type="entry name" value="CONSERVED HYPOTHETICAL ALANINE AND LEUCINE RICH PROTEIN"/>
    <property type="match status" value="1"/>
</dbReference>
<organism evidence="3 4">
    <name type="scientific">Hymenobacter caeli</name>
    <dbReference type="NCBI Taxonomy" id="2735894"/>
    <lineage>
        <taxon>Bacteria</taxon>
        <taxon>Pseudomonadati</taxon>
        <taxon>Bacteroidota</taxon>
        <taxon>Cytophagia</taxon>
        <taxon>Cytophagales</taxon>
        <taxon>Hymenobacteraceae</taxon>
        <taxon>Hymenobacter</taxon>
    </lineage>
</organism>
<evidence type="ECO:0000259" key="1">
    <source>
        <dbReference type="Pfam" id="PF10727"/>
    </source>
</evidence>
<reference evidence="3 4" key="1">
    <citation type="submission" date="2020-05" db="EMBL/GenBank/DDBJ databases">
        <title>Genomic Encyclopedia of Type Strains, Phase IV (KMG-V): Genome sequencing to study the core and pangenomes of soil and plant-associated prokaryotes.</title>
        <authorList>
            <person name="Whitman W."/>
        </authorList>
    </citation>
    <scope>NUCLEOTIDE SEQUENCE [LARGE SCALE GENOMIC DNA]</scope>
    <source>
        <strain evidence="3 4">9A</strain>
    </source>
</reference>
<feature type="domain" description="DUF2520" evidence="2">
    <location>
        <begin position="142"/>
        <end position="267"/>
    </location>
</feature>
<evidence type="ECO:0000313" key="3">
    <source>
        <dbReference type="EMBL" id="NRT20566.1"/>
    </source>
</evidence>
<dbReference type="InterPro" id="IPR018931">
    <property type="entry name" value="DUF2520"/>
</dbReference>
<protein>
    <submittedName>
        <fullName evidence="3">Short-subunit dehydrogenase-like oxidoreductase (DUF2520 family)</fullName>
    </submittedName>
</protein>
<dbReference type="PANTHER" id="PTHR40459:SF1">
    <property type="entry name" value="CONSERVED HYPOTHETICAL ALANINE AND LEUCINE RICH PROTEIN"/>
    <property type="match status" value="1"/>
</dbReference>
<keyword evidence="4" id="KW-1185">Reference proteome</keyword>
<dbReference type="InterPro" id="IPR019665">
    <property type="entry name" value="OxRdtase/DH_put_Rossmann_dom"/>
</dbReference>
<dbReference type="InterPro" id="IPR008927">
    <property type="entry name" value="6-PGluconate_DH-like_C_sf"/>
</dbReference>
<dbReference type="Gene3D" id="3.40.50.720">
    <property type="entry name" value="NAD(P)-binding Rossmann-like Domain"/>
    <property type="match status" value="1"/>
</dbReference>
<name>A0ABX2FTQ0_9BACT</name>
<proteinExistence type="predicted"/>
<accession>A0ABX2FTQ0</accession>
<dbReference type="EMBL" id="JABSNP010000018">
    <property type="protein sequence ID" value="NRT20566.1"/>
    <property type="molecule type" value="Genomic_DNA"/>
</dbReference>
<dbReference type="Proteomes" id="UP000779507">
    <property type="component" value="Unassembled WGS sequence"/>
</dbReference>
<dbReference type="RefSeq" id="WP_173811333.1">
    <property type="nucleotide sequence ID" value="NZ_JABSNP010000018.1"/>
</dbReference>
<dbReference type="Gene3D" id="1.10.1040.20">
    <property type="entry name" value="ProC-like, C-terminal domain"/>
    <property type="match status" value="1"/>
</dbReference>
<sequence>MAPELVTDPARPRPAPLRIGLFGAGRVAGQLGPALVAAGHAVVFVWSRQPATAAALAAQLPGTPVLTDLAALPPADAYLLAVPDAAVAPLLAAVAWPAGAVVAHLAGALPLAVFAARPAVRGGVLYPLQTFSPGRAVDWAAVPLCVEAADAATETLLLALARSLSADVRRLASADRLRLHVAAVFANNFTNHVLGIADALLAEAGLPAALLAPLVRETVAKALAAGSPFGVQTGPAARRDAPTLAAHRAALAAHSAWLGVYNSLTASIQAELLAEAGPAAG</sequence>
<dbReference type="SUPFAM" id="SSF51735">
    <property type="entry name" value="NAD(P)-binding Rossmann-fold domains"/>
    <property type="match status" value="1"/>
</dbReference>
<gene>
    <name evidence="3" type="ORF">HNP98_003410</name>
</gene>
<comment type="caution">
    <text evidence="3">The sequence shown here is derived from an EMBL/GenBank/DDBJ whole genome shotgun (WGS) entry which is preliminary data.</text>
</comment>
<evidence type="ECO:0000313" key="4">
    <source>
        <dbReference type="Proteomes" id="UP000779507"/>
    </source>
</evidence>
<dbReference type="InterPro" id="IPR036291">
    <property type="entry name" value="NAD(P)-bd_dom_sf"/>
</dbReference>
<feature type="domain" description="Putative oxidoreductase/dehydrogenase Rossmann-like" evidence="1">
    <location>
        <begin position="13"/>
        <end position="115"/>
    </location>
</feature>
<dbReference type="Pfam" id="PF10728">
    <property type="entry name" value="DUF2520"/>
    <property type="match status" value="1"/>
</dbReference>
<evidence type="ECO:0000259" key="2">
    <source>
        <dbReference type="Pfam" id="PF10728"/>
    </source>
</evidence>